<protein>
    <submittedName>
        <fullName evidence="1">Uncharacterized protein</fullName>
    </submittedName>
</protein>
<name>A0A7W9JLC1_9MICC</name>
<comment type="caution">
    <text evidence="1">The sequence shown here is derived from an EMBL/GenBank/DDBJ whole genome shotgun (WGS) entry which is preliminary data.</text>
</comment>
<organism evidence="1 2">
    <name type="scientific">Micrococcus endophyticus</name>
    <dbReference type="NCBI Taxonomy" id="455343"/>
    <lineage>
        <taxon>Bacteria</taxon>
        <taxon>Bacillati</taxon>
        <taxon>Actinomycetota</taxon>
        <taxon>Actinomycetes</taxon>
        <taxon>Micrococcales</taxon>
        <taxon>Micrococcaceae</taxon>
        <taxon>Micrococcus</taxon>
    </lineage>
</organism>
<dbReference type="EMBL" id="JACHMW010000001">
    <property type="protein sequence ID" value="MBB5849581.1"/>
    <property type="molecule type" value="Genomic_DNA"/>
</dbReference>
<evidence type="ECO:0000313" key="1">
    <source>
        <dbReference type="EMBL" id="MBB5849581.1"/>
    </source>
</evidence>
<keyword evidence="2" id="KW-1185">Reference proteome</keyword>
<proteinExistence type="predicted"/>
<accession>A0A7W9JLC1</accession>
<dbReference type="RefSeq" id="WP_184173203.1">
    <property type="nucleotide sequence ID" value="NZ_BAABAG010000018.1"/>
</dbReference>
<evidence type="ECO:0000313" key="2">
    <source>
        <dbReference type="Proteomes" id="UP000567246"/>
    </source>
</evidence>
<dbReference type="AlphaFoldDB" id="A0A7W9JLC1"/>
<dbReference type="Proteomes" id="UP000567246">
    <property type="component" value="Unassembled WGS sequence"/>
</dbReference>
<sequence>MQRALGGTWDIRADDAPDLMLEARIWFAHQEADAGDVVTLLAASWHGPGAEQPWHTELHITHRREVGRTEFVVIDGSTADEWMLAHAVHLVGQGLRWIMHPAPHPDRTGPVEEALLAFVSALANELDA</sequence>
<gene>
    <name evidence="1" type="ORF">HDA33_002145</name>
</gene>
<reference evidence="1 2" key="1">
    <citation type="submission" date="2020-08" db="EMBL/GenBank/DDBJ databases">
        <title>Sequencing the genomes of 1000 actinobacteria strains.</title>
        <authorList>
            <person name="Klenk H.-P."/>
        </authorList>
    </citation>
    <scope>NUCLEOTIDE SEQUENCE [LARGE SCALE GENOMIC DNA]</scope>
    <source>
        <strain evidence="1 2">DSM 17945</strain>
    </source>
</reference>